<dbReference type="GO" id="GO:0031460">
    <property type="term" value="P:glycine betaine transport"/>
    <property type="evidence" value="ECO:0007669"/>
    <property type="project" value="TreeGrafter"/>
</dbReference>
<keyword evidence="2 8" id="KW-0813">Transport</keyword>
<feature type="transmembrane region" description="Helical" evidence="8">
    <location>
        <begin position="214"/>
        <end position="235"/>
    </location>
</feature>
<keyword evidence="11" id="KW-1185">Reference proteome</keyword>
<dbReference type="Gene3D" id="3.40.190.10">
    <property type="entry name" value="Periplasmic binding protein-like II"/>
    <property type="match status" value="1"/>
</dbReference>
<feature type="transmembrane region" description="Helical" evidence="8">
    <location>
        <begin position="151"/>
        <end position="173"/>
    </location>
</feature>
<feature type="domain" description="ABC transmembrane type-1" evidence="9">
    <location>
        <begin position="20"/>
        <end position="199"/>
    </location>
</feature>
<reference evidence="10 11" key="1">
    <citation type="submission" date="2013-06" db="EMBL/GenBank/DDBJ databases">
        <authorList>
            <person name="Weinstock G."/>
            <person name="Sodergren E."/>
            <person name="Clifton S."/>
            <person name="Fulton L."/>
            <person name="Fulton B."/>
            <person name="Courtney L."/>
            <person name="Fronick C."/>
            <person name="Harrison M."/>
            <person name="Strong C."/>
            <person name="Farmer C."/>
            <person name="Delahaunty K."/>
            <person name="Markovic C."/>
            <person name="Hall O."/>
            <person name="Minx P."/>
            <person name="Tomlinson C."/>
            <person name="Mitreva M."/>
            <person name="Nelson J."/>
            <person name="Hou S."/>
            <person name="Wollam A."/>
            <person name="Pepin K.H."/>
            <person name="Johnson M."/>
            <person name="Bhonagiri V."/>
            <person name="Nash W.E."/>
            <person name="Warren W."/>
            <person name="Chinwalla A."/>
            <person name="Mardis E.R."/>
            <person name="Wilson R.K."/>
        </authorList>
    </citation>
    <scope>NUCLEOTIDE SEQUENCE [LARGE SCALE GENOMIC DNA]</scope>
    <source>
        <strain evidence="10 11">ATCC 51271</strain>
    </source>
</reference>
<dbReference type="FunFam" id="1.10.3720.10:FF:000001">
    <property type="entry name" value="Glycine betaine ABC transporter, permease"/>
    <property type="match status" value="1"/>
</dbReference>
<keyword evidence="4 8" id="KW-1133">Transmembrane helix</keyword>
<dbReference type="InterPro" id="IPR035906">
    <property type="entry name" value="MetI-like_sf"/>
</dbReference>
<evidence type="ECO:0000256" key="3">
    <source>
        <dbReference type="ARBA" id="ARBA00022692"/>
    </source>
</evidence>
<organism evidence="10 11">
    <name type="scientific">Catonella morbi ATCC 51271</name>
    <dbReference type="NCBI Taxonomy" id="592026"/>
    <lineage>
        <taxon>Bacteria</taxon>
        <taxon>Bacillati</taxon>
        <taxon>Bacillota</taxon>
        <taxon>Clostridia</taxon>
        <taxon>Lachnospirales</taxon>
        <taxon>Lachnospiraceae</taxon>
        <taxon>Catonella</taxon>
    </lineage>
</organism>
<dbReference type="InterPro" id="IPR007210">
    <property type="entry name" value="ABC_Gly_betaine_transp_sub-bd"/>
</dbReference>
<dbReference type="GO" id="GO:0022857">
    <property type="term" value="F:transmembrane transporter activity"/>
    <property type="evidence" value="ECO:0007669"/>
    <property type="project" value="InterPro"/>
</dbReference>
<dbReference type="CDD" id="cd06261">
    <property type="entry name" value="TM_PBP2"/>
    <property type="match status" value="1"/>
</dbReference>
<feature type="transmembrane region" description="Helical" evidence="8">
    <location>
        <begin position="51"/>
        <end position="74"/>
    </location>
</feature>
<dbReference type="InterPro" id="IPR051204">
    <property type="entry name" value="ABC_transp_perm/SBD"/>
</dbReference>
<dbReference type="PANTHER" id="PTHR30177">
    <property type="entry name" value="GLYCINE BETAINE/L-PROLINE TRANSPORT SYSTEM PERMEASE PROTEIN PROW"/>
    <property type="match status" value="1"/>
</dbReference>
<evidence type="ECO:0000256" key="8">
    <source>
        <dbReference type="RuleBase" id="RU363032"/>
    </source>
</evidence>
<evidence type="ECO:0000259" key="9">
    <source>
        <dbReference type="PROSITE" id="PS50928"/>
    </source>
</evidence>
<feature type="transmembrane region" description="Helical" evidence="8">
    <location>
        <begin position="179"/>
        <end position="202"/>
    </location>
</feature>
<dbReference type="InterPro" id="IPR000515">
    <property type="entry name" value="MetI-like"/>
</dbReference>
<accession>V2XLW7</accession>
<dbReference type="AlphaFoldDB" id="V2XLW7"/>
<dbReference type="HOGENOM" id="CLU_038355_0_0_9"/>
<dbReference type="PROSITE" id="PS50928">
    <property type="entry name" value="ABC_TM1"/>
    <property type="match status" value="1"/>
</dbReference>
<dbReference type="CDD" id="cd13612">
    <property type="entry name" value="PBP2_ProWX"/>
    <property type="match status" value="1"/>
</dbReference>
<dbReference type="Proteomes" id="UP000018227">
    <property type="component" value="Unassembled WGS sequence"/>
</dbReference>
<protein>
    <submittedName>
        <fullName evidence="10">ABC transporter, substrate-binding protein, QAT family</fullName>
    </submittedName>
</protein>
<keyword evidence="3 8" id="KW-0812">Transmembrane</keyword>
<evidence type="ECO:0000313" key="11">
    <source>
        <dbReference type="Proteomes" id="UP000018227"/>
    </source>
</evidence>
<evidence type="ECO:0000256" key="4">
    <source>
        <dbReference type="ARBA" id="ARBA00022989"/>
    </source>
</evidence>
<dbReference type="Pfam" id="PF04069">
    <property type="entry name" value="OpuAC"/>
    <property type="match status" value="1"/>
</dbReference>
<dbReference type="SUPFAM" id="SSF161098">
    <property type="entry name" value="MetI-like"/>
    <property type="match status" value="1"/>
</dbReference>
<keyword evidence="5 8" id="KW-0472">Membrane</keyword>
<evidence type="ECO:0000256" key="7">
    <source>
        <dbReference type="ARBA" id="ARBA00035652"/>
    </source>
</evidence>
<comment type="similarity">
    <text evidence="8">Belongs to the binding-protein-dependent transport system permease family.</text>
</comment>
<evidence type="ECO:0000256" key="1">
    <source>
        <dbReference type="ARBA" id="ARBA00004141"/>
    </source>
</evidence>
<feature type="transmembrane region" description="Helical" evidence="8">
    <location>
        <begin position="20"/>
        <end position="44"/>
    </location>
</feature>
<dbReference type="eggNOG" id="COG1732">
    <property type="taxonomic scope" value="Bacteria"/>
</dbReference>
<dbReference type="OrthoDB" id="9801163at2"/>
<evidence type="ECO:0000256" key="6">
    <source>
        <dbReference type="ARBA" id="ARBA00035642"/>
    </source>
</evidence>
<comment type="similarity">
    <text evidence="7">In the N-terminal section; belongs to the binding-protein-dependent transport system permease family.</text>
</comment>
<evidence type="ECO:0000313" key="10">
    <source>
        <dbReference type="EMBL" id="ESL03149.1"/>
    </source>
</evidence>
<sequence>MVNNLVTEFTDNSAFYLKLLFEHIGITFVSAIIAIIIGLSVGIWISTKPKLANYVISIVNVVYTIPSIALLGFLISFTGIGNTTAIIALIIYALLPIVRSTYVGITTIDPKIIEAGRAMGSKEFQVLYKIKLPLAFPVIFVSIRNMVTMTIALAGIASFVGAGGLGVAIYRGITTNNSVLIFIGSLLIALLALTTDGILGIFGKLITTHKLKKFRAKTVIAGVLIVVVFFSVIGIRESHKTDTVNIASKPTSEGYILAEITAALIKSDTNLNVNITHGVGGGTSNIHPAIVKGDFDMYPEYTGTSWQIVLKRNEPYTDDDFDTLNKAYQDEYKLTWKGMFGFNNTYSLGIRRDLAEKYKIKTFSDLVKYAKDFTFGAEYDFFEREDGFNALSKVYNLNFKKNSDMDNGLKYQALFDKKLDVMTVFTTDGQLNDKRIVVLEDDLNFYPKYMAGMVVREEVLNKHPELNTVLDKLNNLIDEGTMAKLNNRVETGKENPKDVAISFLEEKGFTEVKND</sequence>
<comment type="subcellular location">
    <subcellularLocation>
        <location evidence="8">Cell membrane</location>
        <topology evidence="8">Multi-pass membrane protein</topology>
    </subcellularLocation>
    <subcellularLocation>
        <location evidence="1">Membrane</location>
        <topology evidence="1">Multi-pass membrane protein</topology>
    </subcellularLocation>
</comment>
<feature type="transmembrane region" description="Helical" evidence="8">
    <location>
        <begin position="80"/>
        <end position="98"/>
    </location>
</feature>
<proteinExistence type="inferred from homology"/>
<name>V2XLW7_9FIRM</name>
<evidence type="ECO:0000256" key="2">
    <source>
        <dbReference type="ARBA" id="ARBA00022448"/>
    </source>
</evidence>
<dbReference type="RefSeq" id="WP_023354891.1">
    <property type="nucleotide sequence ID" value="NZ_KI535368.1"/>
</dbReference>
<comment type="caution">
    <text evidence="10">The sequence shown here is derived from an EMBL/GenBank/DDBJ whole genome shotgun (WGS) entry which is preliminary data.</text>
</comment>
<gene>
    <name evidence="10" type="ORF">GCWU0000282_002023</name>
</gene>
<dbReference type="eggNOG" id="COG1174">
    <property type="taxonomic scope" value="Bacteria"/>
</dbReference>
<dbReference type="Gene3D" id="1.10.3720.10">
    <property type="entry name" value="MetI-like"/>
    <property type="match status" value="1"/>
</dbReference>
<dbReference type="GO" id="GO:0043190">
    <property type="term" value="C:ATP-binding cassette (ABC) transporter complex"/>
    <property type="evidence" value="ECO:0007669"/>
    <property type="project" value="InterPro"/>
</dbReference>
<dbReference type="EMBL" id="ACIL03000013">
    <property type="protein sequence ID" value="ESL03149.1"/>
    <property type="molecule type" value="Genomic_DNA"/>
</dbReference>
<comment type="similarity">
    <text evidence="6">In the C-terminal section; belongs to the OsmX family.</text>
</comment>
<dbReference type="Pfam" id="PF00528">
    <property type="entry name" value="BPD_transp_1"/>
    <property type="match status" value="1"/>
</dbReference>
<dbReference type="Gene3D" id="3.40.190.120">
    <property type="entry name" value="Osmoprotection protein (prox), domain 2"/>
    <property type="match status" value="1"/>
</dbReference>
<dbReference type="STRING" id="592026.GCWU0000282_002023"/>
<dbReference type="SUPFAM" id="SSF53850">
    <property type="entry name" value="Periplasmic binding protein-like II"/>
    <property type="match status" value="1"/>
</dbReference>
<dbReference type="PANTHER" id="PTHR30177:SF4">
    <property type="entry name" value="OSMOPROTECTANT IMPORT PERMEASE PROTEIN OSMW"/>
    <property type="match status" value="1"/>
</dbReference>
<evidence type="ECO:0000256" key="5">
    <source>
        <dbReference type="ARBA" id="ARBA00023136"/>
    </source>
</evidence>